<comment type="caution">
    <text evidence="5">The sequence shown here is derived from an EMBL/GenBank/DDBJ whole genome shotgun (WGS) entry which is preliminary data.</text>
</comment>
<evidence type="ECO:0000313" key="6">
    <source>
        <dbReference type="Proteomes" id="UP000664991"/>
    </source>
</evidence>
<dbReference type="GO" id="GO:0050038">
    <property type="term" value="F:L-xylulose reductase (NADPH) activity"/>
    <property type="evidence" value="ECO:0007669"/>
    <property type="project" value="TreeGrafter"/>
</dbReference>
<dbReference type="GO" id="GO:0004090">
    <property type="term" value="F:carbonyl reductase (NADPH) activity"/>
    <property type="evidence" value="ECO:0007669"/>
    <property type="project" value="TreeGrafter"/>
</dbReference>
<dbReference type="SUPFAM" id="SSF51735">
    <property type="entry name" value="NAD(P)-binding Rossmann-fold domains"/>
    <property type="match status" value="1"/>
</dbReference>
<dbReference type="PANTHER" id="PTHR44252">
    <property type="entry name" value="D-ERYTHRULOSE REDUCTASE"/>
    <property type="match status" value="1"/>
</dbReference>
<dbReference type="GO" id="GO:0006006">
    <property type="term" value="P:glucose metabolic process"/>
    <property type="evidence" value="ECO:0007669"/>
    <property type="project" value="TreeGrafter"/>
</dbReference>
<dbReference type="GO" id="GO:0005997">
    <property type="term" value="P:xylulose metabolic process"/>
    <property type="evidence" value="ECO:0007669"/>
    <property type="project" value="TreeGrafter"/>
</dbReference>
<comment type="subcellular location">
    <subcellularLocation>
        <location evidence="1">Membrane</location>
    </subcellularLocation>
</comment>
<keyword evidence="3" id="KW-0521">NADP</keyword>
<dbReference type="InterPro" id="IPR002347">
    <property type="entry name" value="SDR_fam"/>
</dbReference>
<evidence type="ECO:0000256" key="1">
    <source>
        <dbReference type="ARBA" id="ARBA00004370"/>
    </source>
</evidence>
<dbReference type="PRINTS" id="PR00081">
    <property type="entry name" value="GDHRDH"/>
</dbReference>
<dbReference type="InterPro" id="IPR036291">
    <property type="entry name" value="NAD(P)-bd_dom_sf"/>
</dbReference>
<accession>A0A835ZSU9</accession>
<evidence type="ECO:0000256" key="4">
    <source>
        <dbReference type="ARBA" id="ARBA00023136"/>
    </source>
</evidence>
<protein>
    <recommendedName>
        <fullName evidence="7">L-xylulose reductase</fullName>
    </recommendedName>
</protein>
<organism evidence="5 6">
    <name type="scientific">Ovis aries</name>
    <name type="common">Sheep</name>
    <dbReference type="NCBI Taxonomy" id="9940"/>
    <lineage>
        <taxon>Eukaryota</taxon>
        <taxon>Metazoa</taxon>
        <taxon>Chordata</taxon>
        <taxon>Craniata</taxon>
        <taxon>Vertebrata</taxon>
        <taxon>Euteleostomi</taxon>
        <taxon>Mammalia</taxon>
        <taxon>Eutheria</taxon>
        <taxon>Laurasiatheria</taxon>
        <taxon>Artiodactyla</taxon>
        <taxon>Ruminantia</taxon>
        <taxon>Pecora</taxon>
        <taxon>Bovidae</taxon>
        <taxon>Caprinae</taxon>
        <taxon>Ovis</taxon>
    </lineage>
</organism>
<evidence type="ECO:0000256" key="3">
    <source>
        <dbReference type="ARBA" id="ARBA00022857"/>
    </source>
</evidence>
<evidence type="ECO:0008006" key="7">
    <source>
        <dbReference type="Google" id="ProtNLM"/>
    </source>
</evidence>
<dbReference type="Pfam" id="PF13561">
    <property type="entry name" value="adh_short_C2"/>
    <property type="match status" value="1"/>
</dbReference>
<dbReference type="Pfam" id="PF00106">
    <property type="entry name" value="adh_short"/>
    <property type="match status" value="1"/>
</dbReference>
<name>A0A835ZSU9_SHEEP</name>
<dbReference type="Gene3D" id="3.40.50.720">
    <property type="entry name" value="NAD(P)-binding Rossmann-like Domain"/>
    <property type="match status" value="2"/>
</dbReference>
<proteinExistence type="inferred from homology"/>
<dbReference type="EMBL" id="JAEMGP010000014">
    <property type="protein sequence ID" value="KAG5200717.1"/>
    <property type="molecule type" value="Genomic_DNA"/>
</dbReference>
<evidence type="ECO:0000313" key="5">
    <source>
        <dbReference type="EMBL" id="KAG5200717.1"/>
    </source>
</evidence>
<dbReference type="InterPro" id="IPR051737">
    <property type="entry name" value="L-xylulose/Carbonyl_redctase"/>
</dbReference>
<evidence type="ECO:0000256" key="2">
    <source>
        <dbReference type="ARBA" id="ARBA00006484"/>
    </source>
</evidence>
<keyword evidence="4" id="KW-0472">Membrane</keyword>
<dbReference type="GO" id="GO:0016020">
    <property type="term" value="C:membrane"/>
    <property type="evidence" value="ECO:0007669"/>
    <property type="project" value="UniProtKB-SubCell"/>
</dbReference>
<comment type="similarity">
    <text evidence="2">Belongs to the short-chain dehydrogenases/reductases (SDR) family.</text>
</comment>
<gene>
    <name evidence="5" type="ORF">JEQ12_005251</name>
</gene>
<sequence length="263" mass="28846">MVLNRRVCGQIVASGLCIESDQRPREEQLLDNQAFYLRYVRNARAETLRGSVGGACMCLSDVYVQYRIGFSDQMVRQCSVNLVIVTGCETVEMWLCVTLNRARHCRGATRDECPGVETVCVDLADWEATEQALGGVGPVDLLVNSAAVVFLQPFLEVTKEAYDMSFNVNLRAVIQRASVPRAAPLPVPVQIRVNAVNPTVVMTPMGQATWSDLQKAKAMLDHIPLGRFAEMENVVDTILFLLSDRSSMTTGSTVPVDGGFLAT</sequence>
<dbReference type="AlphaFoldDB" id="A0A835ZSU9"/>
<dbReference type="PANTHER" id="PTHR44252:SF2">
    <property type="entry name" value="L-XYLULOSE REDUCTASE"/>
    <property type="match status" value="1"/>
</dbReference>
<reference evidence="5 6" key="1">
    <citation type="submission" date="2020-12" db="EMBL/GenBank/DDBJ databases">
        <title>De novo assembly of Tibetan sheep genome.</title>
        <authorList>
            <person name="Li X."/>
        </authorList>
    </citation>
    <scope>NUCLEOTIDE SEQUENCE [LARGE SCALE GENOMIC DNA]</scope>
    <source>
        <tissue evidence="5">Heart</tissue>
    </source>
</reference>
<dbReference type="Proteomes" id="UP000664991">
    <property type="component" value="Chromosome 14"/>
</dbReference>